<evidence type="ECO:0000313" key="7">
    <source>
        <dbReference type="Proteomes" id="UP000050909"/>
    </source>
</evidence>
<sequence length="290" mass="32685">MNFRDLEYFVQLANDRNYTKTAQHFSVSQPTITYMVKRLEDELQVQLFVRDQSHHQVNLTLAGNEFLAHAQKILTELHTVKSDLKALSAQKVRFGLPPIIGNYYFPQLAQKLLQENLMSHLETVEAGSATLTKQLQEGNLDVAILGAIEPISIPEIATVTLAKTRFKIIVSKDHRLKDVTAIKFSELKSENFIALKEGFVHPAALRELTEKNGFQPKIVYTTPDINVLKGMVHENVGIGFLSEMAISGERDLHAIDILDDDQPLFNIVLAYHPQVNPLIEQLINVLARPV</sequence>
<dbReference type="FunFam" id="1.10.10.10:FF:000001">
    <property type="entry name" value="LysR family transcriptional regulator"/>
    <property type="match status" value="1"/>
</dbReference>
<keyword evidence="2" id="KW-0805">Transcription regulation</keyword>
<comment type="caution">
    <text evidence="6">The sequence shown here is derived from an EMBL/GenBank/DDBJ whole genome shotgun (WGS) entry which is preliminary data.</text>
</comment>
<evidence type="ECO:0000256" key="4">
    <source>
        <dbReference type="ARBA" id="ARBA00023163"/>
    </source>
</evidence>
<dbReference type="PRINTS" id="PR00039">
    <property type="entry name" value="HTHLYSR"/>
</dbReference>
<proteinExistence type="inferred from homology"/>
<dbReference type="AlphaFoldDB" id="A0A0R1H7D8"/>
<dbReference type="GO" id="GO:0003677">
    <property type="term" value="F:DNA binding"/>
    <property type="evidence" value="ECO:0007669"/>
    <property type="project" value="UniProtKB-KW"/>
</dbReference>
<evidence type="ECO:0000256" key="2">
    <source>
        <dbReference type="ARBA" id="ARBA00023015"/>
    </source>
</evidence>
<dbReference type="SUPFAM" id="SSF53850">
    <property type="entry name" value="Periplasmic binding protein-like II"/>
    <property type="match status" value="1"/>
</dbReference>
<dbReference type="InterPro" id="IPR036388">
    <property type="entry name" value="WH-like_DNA-bd_sf"/>
</dbReference>
<dbReference type="Gene3D" id="3.40.190.10">
    <property type="entry name" value="Periplasmic binding protein-like II"/>
    <property type="match status" value="2"/>
</dbReference>
<evidence type="ECO:0000259" key="5">
    <source>
        <dbReference type="PROSITE" id="PS50931"/>
    </source>
</evidence>
<dbReference type="GO" id="GO:0005829">
    <property type="term" value="C:cytosol"/>
    <property type="evidence" value="ECO:0007669"/>
    <property type="project" value="TreeGrafter"/>
</dbReference>
<accession>A0A0R1H7D8</accession>
<keyword evidence="4" id="KW-0804">Transcription</keyword>
<dbReference type="Proteomes" id="UP000050909">
    <property type="component" value="Unassembled WGS sequence"/>
</dbReference>
<dbReference type="InterPro" id="IPR005119">
    <property type="entry name" value="LysR_subst-bd"/>
</dbReference>
<organism evidence="6 7">
    <name type="scientific">Amylolactobacillus amylotrophicus DSM 20534</name>
    <dbReference type="NCBI Taxonomy" id="1423722"/>
    <lineage>
        <taxon>Bacteria</taxon>
        <taxon>Bacillati</taxon>
        <taxon>Bacillota</taxon>
        <taxon>Bacilli</taxon>
        <taxon>Lactobacillales</taxon>
        <taxon>Lactobacillaceae</taxon>
        <taxon>Amylolactobacillus</taxon>
    </lineage>
</organism>
<dbReference type="InterPro" id="IPR050950">
    <property type="entry name" value="HTH-type_LysR_regulators"/>
</dbReference>
<evidence type="ECO:0000256" key="3">
    <source>
        <dbReference type="ARBA" id="ARBA00023125"/>
    </source>
</evidence>
<dbReference type="PANTHER" id="PTHR30419">
    <property type="entry name" value="HTH-TYPE TRANSCRIPTIONAL REGULATOR YBHD"/>
    <property type="match status" value="1"/>
</dbReference>
<keyword evidence="7" id="KW-1185">Reference proteome</keyword>
<reference evidence="6 7" key="1">
    <citation type="journal article" date="2015" name="Genome Announc.">
        <title>Expanding the biotechnology potential of lactobacilli through comparative genomics of 213 strains and associated genera.</title>
        <authorList>
            <person name="Sun Z."/>
            <person name="Harris H.M."/>
            <person name="McCann A."/>
            <person name="Guo C."/>
            <person name="Argimon S."/>
            <person name="Zhang W."/>
            <person name="Yang X."/>
            <person name="Jeffery I.B."/>
            <person name="Cooney J.C."/>
            <person name="Kagawa T.F."/>
            <person name="Liu W."/>
            <person name="Song Y."/>
            <person name="Salvetti E."/>
            <person name="Wrobel A."/>
            <person name="Rasinkangas P."/>
            <person name="Parkhill J."/>
            <person name="Rea M.C."/>
            <person name="O'Sullivan O."/>
            <person name="Ritari J."/>
            <person name="Douillard F.P."/>
            <person name="Paul Ross R."/>
            <person name="Yang R."/>
            <person name="Briner A.E."/>
            <person name="Felis G.E."/>
            <person name="de Vos W.M."/>
            <person name="Barrangou R."/>
            <person name="Klaenhammer T.R."/>
            <person name="Caufield P.W."/>
            <person name="Cui Y."/>
            <person name="Zhang H."/>
            <person name="O'Toole P.W."/>
        </authorList>
    </citation>
    <scope>NUCLEOTIDE SEQUENCE [LARGE SCALE GENOMIC DNA]</scope>
    <source>
        <strain evidence="6 7">DSM 20534</strain>
    </source>
</reference>
<dbReference type="Gene3D" id="1.10.10.10">
    <property type="entry name" value="Winged helix-like DNA-binding domain superfamily/Winged helix DNA-binding domain"/>
    <property type="match status" value="1"/>
</dbReference>
<evidence type="ECO:0000256" key="1">
    <source>
        <dbReference type="ARBA" id="ARBA00009437"/>
    </source>
</evidence>
<keyword evidence="3" id="KW-0238">DNA-binding</keyword>
<dbReference type="InterPro" id="IPR000847">
    <property type="entry name" value="LysR_HTH_N"/>
</dbReference>
<dbReference type="Pfam" id="PF00126">
    <property type="entry name" value="HTH_1"/>
    <property type="match status" value="1"/>
</dbReference>
<comment type="similarity">
    <text evidence="1">Belongs to the LysR transcriptional regulatory family.</text>
</comment>
<dbReference type="RefSeq" id="WP_054745957.1">
    <property type="nucleotide sequence ID" value="NZ_AZCV01000001.1"/>
</dbReference>
<dbReference type="SUPFAM" id="SSF46785">
    <property type="entry name" value="Winged helix' DNA-binding domain"/>
    <property type="match status" value="1"/>
</dbReference>
<gene>
    <name evidence="6" type="ORF">FC62_GL000450</name>
</gene>
<dbReference type="EMBL" id="AZCV01000001">
    <property type="protein sequence ID" value="KRK38759.1"/>
    <property type="molecule type" value="Genomic_DNA"/>
</dbReference>
<dbReference type="GO" id="GO:0003700">
    <property type="term" value="F:DNA-binding transcription factor activity"/>
    <property type="evidence" value="ECO:0007669"/>
    <property type="project" value="InterPro"/>
</dbReference>
<dbReference type="PANTHER" id="PTHR30419:SF8">
    <property type="entry name" value="NITROGEN ASSIMILATION TRANSCRIPTIONAL ACTIVATOR-RELATED"/>
    <property type="match status" value="1"/>
</dbReference>
<dbReference type="PROSITE" id="PS50931">
    <property type="entry name" value="HTH_LYSR"/>
    <property type="match status" value="1"/>
</dbReference>
<dbReference type="Pfam" id="PF03466">
    <property type="entry name" value="LysR_substrate"/>
    <property type="match status" value="1"/>
</dbReference>
<dbReference type="InterPro" id="IPR036390">
    <property type="entry name" value="WH_DNA-bd_sf"/>
</dbReference>
<name>A0A0R1H7D8_9LACO</name>
<protein>
    <submittedName>
        <fullName evidence="6">LysR family transcriptional regulator</fullName>
    </submittedName>
</protein>
<feature type="domain" description="HTH lysR-type" evidence="5">
    <location>
        <begin position="1"/>
        <end position="58"/>
    </location>
</feature>
<evidence type="ECO:0000313" key="6">
    <source>
        <dbReference type="EMBL" id="KRK38759.1"/>
    </source>
</evidence>
<dbReference type="PATRIC" id="fig|1423722.3.peg.458"/>